<dbReference type="InterPro" id="IPR051673">
    <property type="entry name" value="SSDNA_exonuclease_RecJ"/>
</dbReference>
<dbReference type="EMBL" id="MFFW01000053">
    <property type="protein sequence ID" value="OGF23744.1"/>
    <property type="molecule type" value="Genomic_DNA"/>
</dbReference>
<evidence type="ECO:0000256" key="4">
    <source>
        <dbReference type="ARBA" id="ARBA00022801"/>
    </source>
</evidence>
<dbReference type="NCBIfam" id="TIGR00644">
    <property type="entry name" value="recJ"/>
    <property type="match status" value="1"/>
</dbReference>
<evidence type="ECO:0000259" key="7">
    <source>
        <dbReference type="Pfam" id="PF02272"/>
    </source>
</evidence>
<dbReference type="GO" id="GO:0003676">
    <property type="term" value="F:nucleic acid binding"/>
    <property type="evidence" value="ECO:0007669"/>
    <property type="project" value="InterPro"/>
</dbReference>
<dbReference type="GO" id="GO:0006281">
    <property type="term" value="P:DNA repair"/>
    <property type="evidence" value="ECO:0007669"/>
    <property type="project" value="InterPro"/>
</dbReference>
<evidence type="ECO:0000256" key="5">
    <source>
        <dbReference type="ARBA" id="ARBA00022839"/>
    </source>
</evidence>
<keyword evidence="5 9" id="KW-0269">Exonuclease</keyword>
<dbReference type="Pfam" id="PF17768">
    <property type="entry name" value="RecJ_OB"/>
    <property type="match status" value="1"/>
</dbReference>
<dbReference type="AlphaFoldDB" id="A0A1F5SAL1"/>
<sequence>MQNKWQLKPKLSAEFAKQQIEYGKIIAQLFFNRGLIQKKDIKLFLNSSSADLADPFLFKDMAAAADLTIKHIKAREPIVVYGDYDADGVTAAAVLTEILNTFKAKASVYIPGRISEGYGLNKKAIEAFAKKAVKLIITVDNGIRNKKEVVYAASLGLDIIVTDHHEVPASRDDWPDCLIINPKADDYPDKFLAGVGVAFKFAKALIERSKLDDNLKVKLEDKILDLVAVGTVADMVSLVGENRILVKAGLKIINQRKRTGLDELIKVSQINSNGEREIKAWNIGWQLAPRLNSAGRMDHANTAYELLITKDKTEAREIAQKLNEKNQARQKITEEIFAVAQKMVEEKMLDDKILVVVCPGKDGRGNRPWPEGVMGLVAGRLCEAYSRPALVITKFDKEIKGSGRSIEEFNIIRAVEQLSQHLKKFGGHAAACGLTLKSREDLGEFSKKIKAMAAKELAGAELAPKILIEAEISTAEITSELVETLAEFEPFGEENDRPKFLSRGLKIMDKVNMGANAQHIKFRFGNLWAVGFCQAENCKNFKIGDQVDAVYYLEFNEFNGRRSVQMKIVDIRKVLNLNLKM</sequence>
<name>A0A1F5SAL1_9BACT</name>
<comment type="caution">
    <text evidence="9">The sequence shown here is derived from an EMBL/GenBank/DDBJ whole genome shotgun (WGS) entry which is preliminary data.</text>
</comment>
<dbReference type="PANTHER" id="PTHR30255:SF2">
    <property type="entry name" value="SINGLE-STRANDED-DNA-SPECIFIC EXONUCLEASE RECJ"/>
    <property type="match status" value="1"/>
</dbReference>
<dbReference type="Gene3D" id="2.40.50.460">
    <property type="match status" value="1"/>
</dbReference>
<evidence type="ECO:0000256" key="3">
    <source>
        <dbReference type="ARBA" id="ARBA00022722"/>
    </source>
</evidence>
<keyword evidence="3" id="KW-0540">Nuclease</keyword>
<accession>A0A1F5SAL1</accession>
<gene>
    <name evidence="9" type="ORF">A3H66_02115</name>
</gene>
<dbReference type="InterPro" id="IPR004610">
    <property type="entry name" value="RecJ"/>
</dbReference>
<feature type="domain" description="RecJ OB" evidence="8">
    <location>
        <begin position="468"/>
        <end position="570"/>
    </location>
</feature>
<proteinExistence type="inferred from homology"/>
<dbReference type="InterPro" id="IPR041122">
    <property type="entry name" value="RecJ_OB"/>
</dbReference>
<organism evidence="9 10">
    <name type="scientific">Candidatus Falkowbacteria bacterium RIFCSPLOWO2_02_FULL_45_21</name>
    <dbReference type="NCBI Taxonomy" id="1797989"/>
    <lineage>
        <taxon>Bacteria</taxon>
        <taxon>Candidatus Falkowiibacteriota</taxon>
    </lineage>
</organism>
<dbReference type="SUPFAM" id="SSF64182">
    <property type="entry name" value="DHH phosphoesterases"/>
    <property type="match status" value="1"/>
</dbReference>
<dbReference type="InterPro" id="IPR001667">
    <property type="entry name" value="DDH_dom"/>
</dbReference>
<dbReference type="PANTHER" id="PTHR30255">
    <property type="entry name" value="SINGLE-STRANDED-DNA-SPECIFIC EXONUCLEASE RECJ"/>
    <property type="match status" value="1"/>
</dbReference>
<dbReference type="GO" id="GO:0008409">
    <property type="term" value="F:5'-3' exonuclease activity"/>
    <property type="evidence" value="ECO:0007669"/>
    <property type="project" value="InterPro"/>
</dbReference>
<evidence type="ECO:0000313" key="10">
    <source>
        <dbReference type="Proteomes" id="UP000178783"/>
    </source>
</evidence>
<dbReference type="InterPro" id="IPR038763">
    <property type="entry name" value="DHH_sf"/>
</dbReference>
<dbReference type="GO" id="GO:0006310">
    <property type="term" value="P:DNA recombination"/>
    <property type="evidence" value="ECO:0007669"/>
    <property type="project" value="InterPro"/>
</dbReference>
<comment type="similarity">
    <text evidence="1">Belongs to the RecJ family.</text>
</comment>
<reference evidence="9 10" key="1">
    <citation type="journal article" date="2016" name="Nat. Commun.">
        <title>Thousands of microbial genomes shed light on interconnected biogeochemical processes in an aquifer system.</title>
        <authorList>
            <person name="Anantharaman K."/>
            <person name="Brown C.T."/>
            <person name="Hug L.A."/>
            <person name="Sharon I."/>
            <person name="Castelle C.J."/>
            <person name="Probst A.J."/>
            <person name="Thomas B.C."/>
            <person name="Singh A."/>
            <person name="Wilkins M.J."/>
            <person name="Karaoz U."/>
            <person name="Brodie E.L."/>
            <person name="Williams K.H."/>
            <person name="Hubbard S.S."/>
            <person name="Banfield J.F."/>
        </authorList>
    </citation>
    <scope>NUCLEOTIDE SEQUENCE [LARGE SCALE GENOMIC DNA]</scope>
</reference>
<evidence type="ECO:0000259" key="8">
    <source>
        <dbReference type="Pfam" id="PF17768"/>
    </source>
</evidence>
<feature type="domain" description="DDH" evidence="6">
    <location>
        <begin position="78"/>
        <end position="231"/>
    </location>
</feature>
<evidence type="ECO:0000313" key="9">
    <source>
        <dbReference type="EMBL" id="OGF23744.1"/>
    </source>
</evidence>
<dbReference type="Gene3D" id="3.90.1640.30">
    <property type="match status" value="1"/>
</dbReference>
<evidence type="ECO:0000259" key="6">
    <source>
        <dbReference type="Pfam" id="PF01368"/>
    </source>
</evidence>
<dbReference type="STRING" id="1797989.A3H66_02115"/>
<protein>
    <recommendedName>
        <fullName evidence="2">Single-stranded-DNA-specific exonuclease RecJ</fullName>
    </recommendedName>
</protein>
<dbReference type="Pfam" id="PF01368">
    <property type="entry name" value="DHH"/>
    <property type="match status" value="1"/>
</dbReference>
<keyword evidence="4" id="KW-0378">Hydrolase</keyword>
<feature type="domain" description="DHHA1" evidence="7">
    <location>
        <begin position="367"/>
        <end position="453"/>
    </location>
</feature>
<dbReference type="InterPro" id="IPR003156">
    <property type="entry name" value="DHHA1_dom"/>
</dbReference>
<dbReference type="Proteomes" id="UP000178783">
    <property type="component" value="Unassembled WGS sequence"/>
</dbReference>
<evidence type="ECO:0000256" key="1">
    <source>
        <dbReference type="ARBA" id="ARBA00005915"/>
    </source>
</evidence>
<evidence type="ECO:0000256" key="2">
    <source>
        <dbReference type="ARBA" id="ARBA00019841"/>
    </source>
</evidence>
<dbReference type="Pfam" id="PF02272">
    <property type="entry name" value="DHHA1"/>
    <property type="match status" value="1"/>
</dbReference>